<gene>
    <name evidence="3" type="ORF">CNMCM7691_005953</name>
</gene>
<feature type="domain" description="Hemerythrin-like" evidence="1">
    <location>
        <begin position="5"/>
        <end position="116"/>
    </location>
</feature>
<evidence type="ECO:0000259" key="2">
    <source>
        <dbReference type="Pfam" id="PF05368"/>
    </source>
</evidence>
<dbReference type="InterPro" id="IPR012312">
    <property type="entry name" value="Hemerythrin-like"/>
</dbReference>
<comment type="caution">
    <text evidence="3">The sequence shown here is derived from an EMBL/GenBank/DDBJ whole genome shotgun (WGS) entry which is preliminary data.</text>
</comment>
<proteinExistence type="predicted"/>
<reference evidence="3" key="1">
    <citation type="submission" date="2020-06" db="EMBL/GenBank/DDBJ databases">
        <title>Draft genome sequences of strains closely related to Aspergillus parafelis and Aspergillus hiratsukae.</title>
        <authorList>
            <person name="Dos Santos R.A.C."/>
            <person name="Rivero-Menendez O."/>
            <person name="Steenwyk J.L."/>
            <person name="Mead M.E."/>
            <person name="Goldman G.H."/>
            <person name="Alastruey-Izquierdo A."/>
            <person name="Rokas A."/>
        </authorList>
    </citation>
    <scope>NUCLEOTIDE SEQUENCE</scope>
    <source>
        <strain evidence="3">CNM-CM7691</strain>
    </source>
</reference>
<sequence>MIGRITDTIKQDHREIEACYQRIINSKDRDEQTRYQNLFTWELARHSIGEELVVYPAFEKHLPDGIAMADKDRREHQTVKEKLKKFQNLDPSNAEFIPAIKSLMADLAEHIKEEETNDLVKLDQALSNDDSVSLSKTFDRTMIFVPTRSHPSAPNKPPFETAVGLLTAPIDQLADLFRKWPHEGQQSPMDGHTGFLIAELLLTDETFKSQIKSVTGLTLHPHAEKCKELAKLGVKIVGHEPGRLKHTVQTLQQIGAEVMCLIPPAHKEKFDITMEMIEAAKKAGIANVCFVSSAGCDLAERDKQPHLRSFIDLEAAFMASKGESSTPTGHSPVVIRAGFYAENLLLYSEQAQKEGILPLPVGTNHKFAPIALGDVAQVVAHVLCGKGKHGFADQHRGQLMVLTGPMLTTGDELASAASQALGTDLKFENISEAEAKKVLHSQSESDESELQYLLEYYSLVREGKTNYISTTAFHDVTGGHPQEPVQFFKVYAESFHPKHVAKKRKTSK</sequence>
<evidence type="ECO:0008006" key="5">
    <source>
        <dbReference type="Google" id="ProtNLM"/>
    </source>
</evidence>
<protein>
    <recommendedName>
        <fullName evidence="5">Hemerythrin-like domain-containing protein</fullName>
    </recommendedName>
</protein>
<dbReference type="SUPFAM" id="SSF51735">
    <property type="entry name" value="NAD(P)-binding Rossmann-fold domains"/>
    <property type="match status" value="1"/>
</dbReference>
<accession>A0A8H6R6Z9</accession>
<dbReference type="AlphaFoldDB" id="A0A8H6R6Z9"/>
<dbReference type="InterPro" id="IPR008030">
    <property type="entry name" value="NmrA-like"/>
</dbReference>
<dbReference type="EMBL" id="JACBAG010001588">
    <property type="protein sequence ID" value="KAF7184641.1"/>
    <property type="molecule type" value="Genomic_DNA"/>
</dbReference>
<name>A0A8H6R6Z9_9EURO</name>
<dbReference type="Gene3D" id="3.40.50.720">
    <property type="entry name" value="NAD(P)-binding Rossmann-like Domain"/>
    <property type="match status" value="1"/>
</dbReference>
<dbReference type="InterPro" id="IPR036291">
    <property type="entry name" value="NAD(P)-bd_dom_sf"/>
</dbReference>
<dbReference type="Proteomes" id="UP000641853">
    <property type="component" value="Unassembled WGS sequence"/>
</dbReference>
<dbReference type="PANTHER" id="PTHR35585">
    <property type="entry name" value="HHE DOMAIN PROTEIN (AFU_ORTHOLOGUE AFUA_4G00730)"/>
    <property type="match status" value="1"/>
</dbReference>
<evidence type="ECO:0000259" key="1">
    <source>
        <dbReference type="Pfam" id="PF01814"/>
    </source>
</evidence>
<dbReference type="PANTHER" id="PTHR35585:SF3">
    <property type="entry name" value="HEMERYTHRIN-LIKE DOMAIN-CONTAINING PROTEIN"/>
    <property type="match status" value="1"/>
</dbReference>
<dbReference type="Pfam" id="PF05368">
    <property type="entry name" value="NmrA"/>
    <property type="match status" value="1"/>
</dbReference>
<dbReference type="Pfam" id="PF01814">
    <property type="entry name" value="Hemerythrin"/>
    <property type="match status" value="1"/>
</dbReference>
<evidence type="ECO:0000313" key="3">
    <source>
        <dbReference type="EMBL" id="KAF7184641.1"/>
    </source>
</evidence>
<organism evidence="3 4">
    <name type="scientific">Aspergillus felis</name>
    <dbReference type="NCBI Taxonomy" id="1287682"/>
    <lineage>
        <taxon>Eukaryota</taxon>
        <taxon>Fungi</taxon>
        <taxon>Dikarya</taxon>
        <taxon>Ascomycota</taxon>
        <taxon>Pezizomycotina</taxon>
        <taxon>Eurotiomycetes</taxon>
        <taxon>Eurotiomycetidae</taxon>
        <taxon>Eurotiales</taxon>
        <taxon>Aspergillaceae</taxon>
        <taxon>Aspergillus</taxon>
        <taxon>Aspergillus subgen. Fumigati</taxon>
    </lineage>
</organism>
<feature type="domain" description="NmrA-like" evidence="2">
    <location>
        <begin position="218"/>
        <end position="442"/>
    </location>
</feature>
<dbReference type="Gene3D" id="1.20.120.520">
    <property type="entry name" value="nmb1532 protein domain like"/>
    <property type="match status" value="1"/>
</dbReference>
<evidence type="ECO:0000313" key="4">
    <source>
        <dbReference type="Proteomes" id="UP000641853"/>
    </source>
</evidence>
<keyword evidence="4" id="KW-1185">Reference proteome</keyword>